<dbReference type="AlphaFoldDB" id="A0A5B0Q8W9"/>
<reference evidence="1 2" key="1">
    <citation type="submission" date="2019-05" db="EMBL/GenBank/DDBJ databases">
        <title>Emergence of the Ug99 lineage of the wheat stem rust pathogen through somatic hybridization.</title>
        <authorList>
            <person name="Li F."/>
            <person name="Upadhyaya N.M."/>
            <person name="Sperschneider J."/>
            <person name="Matny O."/>
            <person name="Nguyen-Phuc H."/>
            <person name="Mago R."/>
            <person name="Raley C."/>
            <person name="Miller M.E."/>
            <person name="Silverstein K.A.T."/>
            <person name="Henningsen E."/>
            <person name="Hirsch C.D."/>
            <person name="Visser B."/>
            <person name="Pretorius Z.A."/>
            <person name="Steffenson B.J."/>
            <person name="Schwessinger B."/>
            <person name="Dodds P.N."/>
            <person name="Figueroa M."/>
        </authorList>
    </citation>
    <scope>NUCLEOTIDE SEQUENCE [LARGE SCALE GENOMIC DNA]</scope>
    <source>
        <strain evidence="1 2">Ug99</strain>
    </source>
</reference>
<name>A0A5B0Q8W9_PUCGR</name>
<proteinExistence type="predicted"/>
<dbReference type="Proteomes" id="UP000325313">
    <property type="component" value="Unassembled WGS sequence"/>
</dbReference>
<gene>
    <name evidence="1" type="ORF">PGTUg99_020875</name>
</gene>
<dbReference type="EMBL" id="VDEP01000304">
    <property type="protein sequence ID" value="KAA1109559.1"/>
    <property type="molecule type" value="Genomic_DNA"/>
</dbReference>
<organism evidence="1 2">
    <name type="scientific">Puccinia graminis f. sp. tritici</name>
    <dbReference type="NCBI Taxonomy" id="56615"/>
    <lineage>
        <taxon>Eukaryota</taxon>
        <taxon>Fungi</taxon>
        <taxon>Dikarya</taxon>
        <taxon>Basidiomycota</taxon>
        <taxon>Pucciniomycotina</taxon>
        <taxon>Pucciniomycetes</taxon>
        <taxon>Pucciniales</taxon>
        <taxon>Pucciniaceae</taxon>
        <taxon>Puccinia</taxon>
    </lineage>
</organism>
<evidence type="ECO:0000313" key="2">
    <source>
        <dbReference type="Proteomes" id="UP000325313"/>
    </source>
</evidence>
<accession>A0A5B0Q8W9</accession>
<sequence>MFCLAGVKDCRKTVDPGLKRTTHTGLADPPTERRLKKSSVVEAHRCTRHTLTQLGSQSVSTPSIYINTEILHPHVRNLGPGVLVASLAAASAQQVFVFPTPWKMGPAEMFGNMGLGLALEEQ</sequence>
<comment type="caution">
    <text evidence="1">The sequence shown here is derived from an EMBL/GenBank/DDBJ whole genome shotgun (WGS) entry which is preliminary data.</text>
</comment>
<protein>
    <submittedName>
        <fullName evidence="1">Uncharacterized protein</fullName>
    </submittedName>
</protein>
<evidence type="ECO:0000313" key="1">
    <source>
        <dbReference type="EMBL" id="KAA1109559.1"/>
    </source>
</evidence>